<dbReference type="OrthoDB" id="74360at2759"/>
<gene>
    <name evidence="6" type="ORF">AYO20_01302</name>
</gene>
<dbReference type="Proteomes" id="UP000185904">
    <property type="component" value="Unassembled WGS sequence"/>
</dbReference>
<dbReference type="PANTHER" id="PTHR42877:SF1">
    <property type="entry name" value="FAD-BINDING MONOOXYGENASE STCW"/>
    <property type="match status" value="1"/>
</dbReference>
<dbReference type="Pfam" id="PF00743">
    <property type="entry name" value="FMO-like"/>
    <property type="match status" value="1"/>
</dbReference>
<dbReference type="InterPro" id="IPR036188">
    <property type="entry name" value="FAD/NAD-bd_sf"/>
</dbReference>
<name>A0A178DCR4_9EURO</name>
<keyword evidence="3" id="KW-0285">Flavoprotein</keyword>
<comment type="cofactor">
    <cofactor evidence="1">
        <name>FAD</name>
        <dbReference type="ChEBI" id="CHEBI:57692"/>
    </cofactor>
</comment>
<evidence type="ECO:0000256" key="3">
    <source>
        <dbReference type="ARBA" id="ARBA00022630"/>
    </source>
</evidence>
<dbReference type="SUPFAM" id="SSF51905">
    <property type="entry name" value="FAD/NAD(P)-binding domain"/>
    <property type="match status" value="1"/>
</dbReference>
<keyword evidence="4" id="KW-0274">FAD</keyword>
<proteinExistence type="inferred from homology"/>
<dbReference type="InterPro" id="IPR020946">
    <property type="entry name" value="Flavin_mOase-like"/>
</dbReference>
<dbReference type="InterPro" id="IPR051209">
    <property type="entry name" value="FAD-bind_Monooxygenase_sf"/>
</dbReference>
<dbReference type="GO" id="GO:0050661">
    <property type="term" value="F:NADP binding"/>
    <property type="evidence" value="ECO:0007669"/>
    <property type="project" value="InterPro"/>
</dbReference>
<keyword evidence="5" id="KW-0560">Oxidoreductase</keyword>
<dbReference type="GeneID" id="34584726"/>
<evidence type="ECO:0000256" key="2">
    <source>
        <dbReference type="ARBA" id="ARBA00010139"/>
    </source>
</evidence>
<dbReference type="RefSeq" id="XP_022504444.1">
    <property type="nucleotide sequence ID" value="XM_022639608.1"/>
</dbReference>
<accession>A0A178DCR4</accession>
<keyword evidence="7" id="KW-1185">Reference proteome</keyword>
<evidence type="ECO:0008006" key="8">
    <source>
        <dbReference type="Google" id="ProtNLM"/>
    </source>
</evidence>
<evidence type="ECO:0000256" key="5">
    <source>
        <dbReference type="ARBA" id="ARBA00023002"/>
    </source>
</evidence>
<dbReference type="AlphaFoldDB" id="A0A178DCR4"/>
<dbReference type="PANTHER" id="PTHR42877">
    <property type="entry name" value="L-ORNITHINE N(5)-MONOOXYGENASE-RELATED"/>
    <property type="match status" value="1"/>
</dbReference>
<comment type="similarity">
    <text evidence="2">Belongs to the FAD-binding monooxygenase family.</text>
</comment>
<dbReference type="GO" id="GO:0050660">
    <property type="term" value="F:flavin adenine dinucleotide binding"/>
    <property type="evidence" value="ECO:0007669"/>
    <property type="project" value="InterPro"/>
</dbReference>
<evidence type="ECO:0000313" key="7">
    <source>
        <dbReference type="Proteomes" id="UP000185904"/>
    </source>
</evidence>
<evidence type="ECO:0000313" key="6">
    <source>
        <dbReference type="EMBL" id="OAL39432.1"/>
    </source>
</evidence>
<dbReference type="GO" id="GO:0004499">
    <property type="term" value="F:N,N-dimethylaniline monooxygenase activity"/>
    <property type="evidence" value="ECO:0007669"/>
    <property type="project" value="InterPro"/>
</dbReference>
<organism evidence="6 7">
    <name type="scientific">Fonsecaea nubica</name>
    <dbReference type="NCBI Taxonomy" id="856822"/>
    <lineage>
        <taxon>Eukaryota</taxon>
        <taxon>Fungi</taxon>
        <taxon>Dikarya</taxon>
        <taxon>Ascomycota</taxon>
        <taxon>Pezizomycotina</taxon>
        <taxon>Eurotiomycetes</taxon>
        <taxon>Chaetothyriomycetidae</taxon>
        <taxon>Chaetothyriales</taxon>
        <taxon>Herpotrichiellaceae</taxon>
        <taxon>Fonsecaea</taxon>
    </lineage>
</organism>
<evidence type="ECO:0000256" key="1">
    <source>
        <dbReference type="ARBA" id="ARBA00001974"/>
    </source>
</evidence>
<comment type="caution">
    <text evidence="6">The sequence shown here is derived from an EMBL/GenBank/DDBJ whole genome shotgun (WGS) entry which is preliminary data.</text>
</comment>
<sequence length="619" mass="69847">MVFDVDKAGADVNGNGAVNGVVDPNGPGGKYGYRLGHTKDGYTVPDFVLDDPGDRKVKVLTIGAGVSGILMAYLLQKHCENVEHVVYEKNGDIGGTWLENRYPGCACDVPSHAYTYAFALNADWPKYLSASDDIFRYLTRVVECFGLRQYMKFNHAIRAAKWNEDEGKWHVTIHDYDTDETIEETCDILVSANGLLNSWKLPEEVQGLKDFKGRLLHTARWPDEYGASQWKQDRVAVIGSGATSIQVVPTLQPHVKSMHVFVRTPVWFAEIADHSGDNFDYTADERERFKHDNAALINQAKTIEGKLNTAMGLKAMMTSSAEAKIVRDYFTKRMREHIHRDDIYEQLIPSFSPGCRRLTPGNPYMKAIQEPNVTLHRCAVTKVTPTSVIGANGTEVEVDTIVCATGFDVSYKPKYPVIGRNGVSLQEKWKTIPEGYLGLAVPDMPNYFVFQGPTFPVSNGSVMGPLQSVGQYIVQVIQKMQRDHLHSLTPRQDVTDAFNEHAQAWISGTCWAETTCRSWYKNNETGRVNSVWPGSSLHYCEMTSSPRFEDYEIKYQNKQNMWAFMGLGFTKNQMREDGDLSPYITSEGLEKKFYSFVLSEDEEKRIAARKLKVREIFSH</sequence>
<reference evidence="6 7" key="1">
    <citation type="submission" date="2016-03" db="EMBL/GenBank/DDBJ databases">
        <title>The draft genome sequence of Fonsecaea nubica causative agent of cutaneous subcutaneous infection in human host.</title>
        <authorList>
            <person name="Costa F."/>
            <person name="Sybren D.H."/>
            <person name="Raittz R.T."/>
            <person name="Weiss V.A."/>
            <person name="Leao A.C."/>
            <person name="Gomes R."/>
            <person name="De Souza E.M."/>
            <person name="Pedrosa F.O."/>
            <person name="Steffens M.B."/>
            <person name="Bombassaro A."/>
            <person name="Tadra-Sfeir M.Z."/>
            <person name="Moreno L.F."/>
            <person name="Najafzadeh M.J."/>
            <person name="Felipe M.S."/>
            <person name="Teixeira M."/>
            <person name="Sun J."/>
            <person name="Xi L."/>
            <person name="Castro M.A."/>
            <person name="Vicente V.A."/>
        </authorList>
    </citation>
    <scope>NUCLEOTIDE SEQUENCE [LARGE SCALE GENOMIC DNA]</scope>
    <source>
        <strain evidence="6 7">CBS 269.64</strain>
    </source>
</reference>
<evidence type="ECO:0000256" key="4">
    <source>
        <dbReference type="ARBA" id="ARBA00022827"/>
    </source>
</evidence>
<dbReference type="Gene3D" id="3.50.50.60">
    <property type="entry name" value="FAD/NAD(P)-binding domain"/>
    <property type="match status" value="2"/>
</dbReference>
<protein>
    <recommendedName>
        <fullName evidence="8">Sterigmatocystin biosynthesis monooxygenase stcW</fullName>
    </recommendedName>
</protein>
<dbReference type="EMBL" id="LVCJ01000005">
    <property type="protein sequence ID" value="OAL39432.1"/>
    <property type="molecule type" value="Genomic_DNA"/>
</dbReference>